<name>A0A0D3MKL0_9STRA</name>
<reference evidence="1" key="1">
    <citation type="journal article" date="2015" name="Sci. Rep.">
        <title>Updating algal evolutionary relationships through plastid genome sequencing: did alveolate plastids emerge through endosymbiosis of an ochrophyte?</title>
        <authorList>
            <person name="Sevcikova T."/>
            <person name="Horak A."/>
            <person name="Klimes V."/>
            <person name="Zbrankova V."/>
            <person name="Demir-Hilton E."/>
            <person name="Sudek S."/>
            <person name="Jenkins J."/>
            <person name="Schmutz J."/>
            <person name="Pribyl P."/>
            <person name="Fousek J."/>
            <person name="Vlcek C."/>
            <person name="Lang B.F."/>
            <person name="Obornik M."/>
            <person name="Worden A.Z."/>
            <person name="Elias M."/>
        </authorList>
    </citation>
    <scope>NUCLEOTIDE SEQUENCE</scope>
</reference>
<sequence length="288" mass="34025">MTKKNFVLSKESRNNKILLEKRKRTQTYQSLDYLLSFITYFDFFSFDAFKITKHSKCLAQSLGYQKVNSDFLLLPFLELDSELTSLLEDSNLTRSNIKKTLFLKNQNPPLSIGEKILNKLPRFVESYFLPKILPDPSISFSHEVNLLFEKAAENALMRFKTPIISADILFITLMEEKNSNAGKLILKYLRNPLDWYLIRYKILKRIHSQELVIRNKVVKNEHYFAYLLKTQIPEIEFNRLSENEILDLGILYFRNKLLRKVLKIDLPELIRLEVNKSIKVTNKRKYSS</sequence>
<accession>A0A0D3MKL0</accession>
<geneLocation type="plastid" evidence="1"/>
<proteinExistence type="predicted"/>
<organism evidence="1">
    <name type="scientific">Ochromonas sp. CCMP1393</name>
    <dbReference type="NCBI Taxonomy" id="420556"/>
    <lineage>
        <taxon>Eukaryota</taxon>
        <taxon>Sar</taxon>
        <taxon>Stramenopiles</taxon>
        <taxon>Ochrophyta</taxon>
        <taxon>Chrysophyceae</taxon>
        <taxon>Chromulinales</taxon>
        <taxon>Chromulinaceae</taxon>
        <taxon>Ochromonas</taxon>
    </lineage>
</organism>
<evidence type="ECO:0000313" key="1">
    <source>
        <dbReference type="EMBL" id="AIM52762.1"/>
    </source>
</evidence>
<dbReference type="AlphaFoldDB" id="A0A0D3MKL0"/>
<protein>
    <submittedName>
        <fullName evidence="1">ClpN</fullName>
    </submittedName>
</protein>
<keyword evidence="1" id="KW-0934">Plastid</keyword>
<dbReference type="EMBL" id="KJ877675">
    <property type="protein sequence ID" value="AIM52762.1"/>
    <property type="molecule type" value="Genomic_DNA"/>
</dbReference>
<gene>
    <name evidence="1" type="primary">clpN</name>
</gene>